<feature type="transmembrane region" description="Helical" evidence="1">
    <location>
        <begin position="47"/>
        <end position="66"/>
    </location>
</feature>
<proteinExistence type="predicted"/>
<evidence type="ECO:0000313" key="2">
    <source>
        <dbReference type="EMBL" id="RJG14887.1"/>
    </source>
</evidence>
<dbReference type="EMBL" id="QYUP01000123">
    <property type="protein sequence ID" value="RJG14887.1"/>
    <property type="molecule type" value="Genomic_DNA"/>
</dbReference>
<keyword evidence="3" id="KW-1185">Reference proteome</keyword>
<comment type="caution">
    <text evidence="2">The sequence shown here is derived from an EMBL/GenBank/DDBJ whole genome shotgun (WGS) entry which is preliminary data.</text>
</comment>
<organism evidence="2 3">
    <name type="scientific">Massilia cavernae</name>
    <dbReference type="NCBI Taxonomy" id="2320864"/>
    <lineage>
        <taxon>Bacteria</taxon>
        <taxon>Pseudomonadati</taxon>
        <taxon>Pseudomonadota</taxon>
        <taxon>Betaproteobacteria</taxon>
        <taxon>Burkholderiales</taxon>
        <taxon>Oxalobacteraceae</taxon>
        <taxon>Telluria group</taxon>
        <taxon>Massilia</taxon>
    </lineage>
</organism>
<reference evidence="2 3" key="1">
    <citation type="submission" date="2018-09" db="EMBL/GenBank/DDBJ databases">
        <authorList>
            <person name="Zhu H."/>
        </authorList>
    </citation>
    <scope>NUCLEOTIDE SEQUENCE [LARGE SCALE GENOMIC DNA]</scope>
    <source>
        <strain evidence="2 3">K1S02-61</strain>
    </source>
</reference>
<feature type="transmembrane region" description="Helical" evidence="1">
    <location>
        <begin position="21"/>
        <end position="41"/>
    </location>
</feature>
<dbReference type="Proteomes" id="UP000284006">
    <property type="component" value="Unassembled WGS sequence"/>
</dbReference>
<name>A0A418XR18_9BURK</name>
<keyword evidence="1" id="KW-0812">Transmembrane</keyword>
<dbReference type="OrthoDB" id="9091577at2"/>
<dbReference type="InterPro" id="IPR019253">
    <property type="entry name" value="DUF2244_TM"/>
</dbReference>
<gene>
    <name evidence="2" type="ORF">D3872_15855</name>
</gene>
<evidence type="ECO:0000313" key="3">
    <source>
        <dbReference type="Proteomes" id="UP000284006"/>
    </source>
</evidence>
<accession>A0A418XR18</accession>
<keyword evidence="1" id="KW-0472">Membrane</keyword>
<keyword evidence="1" id="KW-1133">Transmembrane helix</keyword>
<evidence type="ECO:0000256" key="1">
    <source>
        <dbReference type="SAM" id="Phobius"/>
    </source>
</evidence>
<dbReference type="Pfam" id="PF10003">
    <property type="entry name" value="DUF2244"/>
    <property type="match status" value="1"/>
</dbReference>
<sequence>MASTTHEWLLKRNCSMSPRQAAYAYGFLCLFTFIIAAPFALNGFWVVLAYAALESGAVALALLHYARHATDHEHIALSDGCLLIERIQAGSVEQVRLDPYWTRIMPPTRRHTLIGLESRGVKVEVGGFVSEKIRRQVAQELRMELAGSSVLDQPRR</sequence>
<dbReference type="AlphaFoldDB" id="A0A418XR18"/>
<protein>
    <submittedName>
        <fullName evidence="2">DUF2244 domain-containing protein</fullName>
    </submittedName>
</protein>